<reference evidence="1 2" key="1">
    <citation type="journal article" date="2012" name="Front. Microbiol.">
        <title>Redundancy and modularity in membrane-associated dissimilatory nitrate reduction in Bacillus.</title>
        <authorList>
            <person name="Heylen K."/>
            <person name="Keltjens J."/>
        </authorList>
    </citation>
    <scope>NUCLEOTIDE SEQUENCE [LARGE SCALE GENOMIC DNA]</scope>
    <source>
        <strain evidence="2">LMG 21833T</strain>
    </source>
</reference>
<dbReference type="eggNOG" id="ENOG5032BC9">
    <property type="taxonomic scope" value="Bacteria"/>
</dbReference>
<dbReference type="AlphaFoldDB" id="K6C463"/>
<accession>K6C463</accession>
<organism evidence="1 2">
    <name type="scientific">Neobacillus bataviensis LMG 21833</name>
    <dbReference type="NCBI Taxonomy" id="1117379"/>
    <lineage>
        <taxon>Bacteria</taxon>
        <taxon>Bacillati</taxon>
        <taxon>Bacillota</taxon>
        <taxon>Bacilli</taxon>
        <taxon>Bacillales</taxon>
        <taxon>Bacillaceae</taxon>
        <taxon>Neobacillus</taxon>
    </lineage>
</organism>
<dbReference type="OrthoDB" id="2720391at2"/>
<dbReference type="EMBL" id="AJLS01000124">
    <property type="protein sequence ID" value="EKN65930.1"/>
    <property type="molecule type" value="Genomic_DNA"/>
</dbReference>
<gene>
    <name evidence="1" type="ORF">BABA_18077</name>
</gene>
<sequence length="94" mass="11070">MNIVESDILVNKAIENAPAWLIEDLENIVNKEKTVKLRISYVISELYSKYAFSYRHIFSSMGQSSEWAVIARERLNLIDNNIDLIEYMMKRIQE</sequence>
<dbReference type="RefSeq" id="WP_007086609.1">
    <property type="nucleotide sequence ID" value="NZ_AJLS01000124.1"/>
</dbReference>
<evidence type="ECO:0000313" key="1">
    <source>
        <dbReference type="EMBL" id="EKN65930.1"/>
    </source>
</evidence>
<name>K6C463_9BACI</name>
<dbReference type="PATRIC" id="fig|1117379.3.peg.3743"/>
<evidence type="ECO:0000313" key="2">
    <source>
        <dbReference type="Proteomes" id="UP000006316"/>
    </source>
</evidence>
<proteinExistence type="predicted"/>
<keyword evidence="2" id="KW-1185">Reference proteome</keyword>
<dbReference type="Proteomes" id="UP000006316">
    <property type="component" value="Unassembled WGS sequence"/>
</dbReference>
<comment type="caution">
    <text evidence="1">The sequence shown here is derived from an EMBL/GenBank/DDBJ whole genome shotgun (WGS) entry which is preliminary data.</text>
</comment>
<protein>
    <submittedName>
        <fullName evidence="1">Uncharacterized protein</fullName>
    </submittedName>
</protein>